<evidence type="ECO:0000313" key="9">
    <source>
        <dbReference type="Proteomes" id="UP000283360"/>
    </source>
</evidence>
<dbReference type="InterPro" id="IPR014710">
    <property type="entry name" value="RmlC-like_jellyroll"/>
</dbReference>
<sequence>MTKKSERQPIKAENVAGGAGYILKEELIKGEQLGAYCKMFNEVTLKPGCEIGYHEHHGETETYYLTKGAGIYNDNGKEYPVEVGDVTFCADGNGHGIKNAGEEDLVFVALILKE</sequence>
<dbReference type="Pfam" id="PF07883">
    <property type="entry name" value="Cupin_2"/>
    <property type="match status" value="1"/>
</dbReference>
<evidence type="ECO:0000313" key="8">
    <source>
        <dbReference type="Proteomes" id="UP000095727"/>
    </source>
</evidence>
<dbReference type="Proteomes" id="UP000284579">
    <property type="component" value="Unassembled WGS sequence"/>
</dbReference>
<organism evidence="5 9">
    <name type="scientific">Coprococcus comes</name>
    <dbReference type="NCBI Taxonomy" id="410072"/>
    <lineage>
        <taxon>Bacteria</taxon>
        <taxon>Bacillati</taxon>
        <taxon>Bacillota</taxon>
        <taxon>Clostridia</taxon>
        <taxon>Lachnospirales</taxon>
        <taxon>Lachnospiraceae</taxon>
        <taxon>Coprococcus</taxon>
    </lineage>
</organism>
<evidence type="ECO:0000256" key="1">
    <source>
        <dbReference type="ARBA" id="ARBA00022723"/>
    </source>
</evidence>
<dbReference type="Proteomes" id="UP000095727">
    <property type="component" value="Unassembled WGS sequence"/>
</dbReference>
<dbReference type="InterPro" id="IPR013096">
    <property type="entry name" value="Cupin_2"/>
</dbReference>
<keyword evidence="9" id="KW-1185">Reference proteome</keyword>
<dbReference type="InterPro" id="IPR051610">
    <property type="entry name" value="GPI/OXD"/>
</dbReference>
<dbReference type="Proteomes" id="UP000285693">
    <property type="component" value="Unassembled WGS sequence"/>
</dbReference>
<dbReference type="SUPFAM" id="SSF51182">
    <property type="entry name" value="RmlC-like cupins"/>
    <property type="match status" value="1"/>
</dbReference>
<dbReference type="Proteomes" id="UP000283360">
    <property type="component" value="Unassembled WGS sequence"/>
</dbReference>
<evidence type="ECO:0000259" key="2">
    <source>
        <dbReference type="Pfam" id="PF07883"/>
    </source>
</evidence>
<evidence type="ECO:0000313" key="11">
    <source>
        <dbReference type="Proteomes" id="UP000285693"/>
    </source>
</evidence>
<dbReference type="EMBL" id="QRHO01000001">
    <property type="protein sequence ID" value="RHF85782.1"/>
    <property type="molecule type" value="Genomic_DNA"/>
</dbReference>
<reference evidence="4" key="3">
    <citation type="submission" date="2022-09" db="EMBL/GenBank/DDBJ databases">
        <title>Draft genome sequence of Coprococcus comes strain 31264.</title>
        <authorList>
            <person name="Atsushi H."/>
            <person name="Moriya O."/>
            <person name="Mitsuo S."/>
        </authorList>
    </citation>
    <scope>NUCLEOTIDE SEQUENCE</scope>
    <source>
        <strain evidence="4">JCM 31264</strain>
    </source>
</reference>
<evidence type="ECO:0000313" key="5">
    <source>
        <dbReference type="EMBL" id="RGT92969.1"/>
    </source>
</evidence>
<evidence type="ECO:0000313" key="7">
    <source>
        <dbReference type="EMBL" id="RHF85782.1"/>
    </source>
</evidence>
<accession>A0A173YN17</accession>
<dbReference type="RefSeq" id="WP_008375282.1">
    <property type="nucleotide sequence ID" value="NZ_BSCI01000007.1"/>
</dbReference>
<dbReference type="Proteomes" id="UP001145109">
    <property type="component" value="Unassembled WGS sequence"/>
</dbReference>
<evidence type="ECO:0000313" key="3">
    <source>
        <dbReference type="EMBL" id="CUN08162.1"/>
    </source>
</evidence>
<dbReference type="InterPro" id="IPR011051">
    <property type="entry name" value="RmlC_Cupin_sf"/>
</dbReference>
<evidence type="ECO:0000313" key="10">
    <source>
        <dbReference type="Proteomes" id="UP000284579"/>
    </source>
</evidence>
<dbReference type="EMBL" id="CYXR01000021">
    <property type="protein sequence ID" value="CUN08162.1"/>
    <property type="molecule type" value="Genomic_DNA"/>
</dbReference>
<dbReference type="PANTHER" id="PTHR35848:SF6">
    <property type="entry name" value="CUPIN TYPE-2 DOMAIN-CONTAINING PROTEIN"/>
    <property type="match status" value="1"/>
</dbReference>
<name>A0A173YN17_9FIRM</name>
<reference evidence="9 10" key="2">
    <citation type="submission" date="2018-08" db="EMBL/GenBank/DDBJ databases">
        <title>A genome reference for cultivated species of the human gut microbiota.</title>
        <authorList>
            <person name="Zou Y."/>
            <person name="Xue W."/>
            <person name="Luo G."/>
        </authorList>
    </citation>
    <scope>NUCLEOTIDE SEQUENCE [LARGE SCALE GENOMIC DNA]</scope>
    <source>
        <strain evidence="6 11">AF16-31</strain>
        <strain evidence="5 9">AF18-12LB</strain>
        <strain evidence="7 10">AM23-3</strain>
    </source>
</reference>
<dbReference type="PANTHER" id="PTHR35848">
    <property type="entry name" value="OXALATE-BINDING PROTEIN"/>
    <property type="match status" value="1"/>
</dbReference>
<dbReference type="CDD" id="cd02221">
    <property type="entry name" value="cupin_TM1287-like"/>
    <property type="match status" value="1"/>
</dbReference>
<feature type="domain" description="Cupin type-2" evidence="2">
    <location>
        <begin position="42"/>
        <end position="109"/>
    </location>
</feature>
<dbReference type="EMBL" id="QRXJ01000001">
    <property type="protein sequence ID" value="RGT92969.1"/>
    <property type="molecule type" value="Genomic_DNA"/>
</dbReference>
<evidence type="ECO:0000313" key="4">
    <source>
        <dbReference type="EMBL" id="GLG86917.1"/>
    </source>
</evidence>
<dbReference type="GO" id="GO:0046872">
    <property type="term" value="F:metal ion binding"/>
    <property type="evidence" value="ECO:0007669"/>
    <property type="project" value="UniProtKB-KW"/>
</dbReference>
<dbReference type="EMBL" id="QRXY01000005">
    <property type="protein sequence ID" value="RGU46355.1"/>
    <property type="molecule type" value="Genomic_DNA"/>
</dbReference>
<dbReference type="EMBL" id="BSCI01000007">
    <property type="protein sequence ID" value="GLG86917.1"/>
    <property type="molecule type" value="Genomic_DNA"/>
</dbReference>
<gene>
    <name evidence="4" type="ORF">comes_14620</name>
    <name evidence="7" type="ORF">DW656_00460</name>
    <name evidence="6" type="ORF">DWW65_04875</name>
    <name evidence="5" type="ORF">DWX03_01095</name>
    <name evidence="3" type="ORF">ERS852574_02577</name>
</gene>
<reference evidence="3 8" key="1">
    <citation type="submission" date="2015-09" db="EMBL/GenBank/DDBJ databases">
        <authorList>
            <consortium name="Pathogen Informatics"/>
        </authorList>
    </citation>
    <scope>NUCLEOTIDE SEQUENCE [LARGE SCALE GENOMIC DNA]</scope>
    <source>
        <strain evidence="3 8">2789STDY5834962</strain>
    </source>
</reference>
<dbReference type="AlphaFoldDB" id="A0A173YN17"/>
<dbReference type="GeneID" id="92825060"/>
<evidence type="ECO:0000313" key="6">
    <source>
        <dbReference type="EMBL" id="RGU46355.1"/>
    </source>
</evidence>
<protein>
    <submittedName>
        <fullName evidence="4 5">Cupin</fullName>
    </submittedName>
    <submittedName>
        <fullName evidence="3">Uncharacterized conserved protein, contains double-stranded beta-helix domain</fullName>
    </submittedName>
</protein>
<dbReference type="Gene3D" id="2.60.120.10">
    <property type="entry name" value="Jelly Rolls"/>
    <property type="match status" value="1"/>
</dbReference>
<proteinExistence type="predicted"/>
<keyword evidence="1" id="KW-0479">Metal-binding</keyword>
<reference evidence="4" key="4">
    <citation type="submission" date="2022-11" db="EMBL/GenBank/DDBJ databases">
        <title>Draft genome sequence of Coprococcus comes strain 31264.</title>
        <authorList>
            <person name="Hisatomi A."/>
            <person name="Ohkuma M."/>
            <person name="Sakamoto M."/>
        </authorList>
    </citation>
    <scope>NUCLEOTIDE SEQUENCE</scope>
    <source>
        <strain evidence="4">JCM 31264</strain>
    </source>
</reference>